<dbReference type="Proteomes" id="UP000021369">
    <property type="component" value="Unassembled WGS sequence"/>
</dbReference>
<dbReference type="PATRIC" id="fig|1341156.4.peg.593"/>
<proteinExistence type="predicted"/>
<dbReference type="OrthoDB" id="2628788at2"/>
<evidence type="ECO:0000313" key="2">
    <source>
        <dbReference type="Proteomes" id="UP000021369"/>
    </source>
</evidence>
<name>A0A011WV53_RUMAL</name>
<dbReference type="AlphaFoldDB" id="A0A011WV53"/>
<keyword evidence="2" id="KW-1185">Reference proteome</keyword>
<sequence>MELSRKQINELITGVLLSAEISSSSPELRHFVSVRGYIETERGKDVLDNYINESKLETTVFFIMDYEVPKEYIENDWEIPDNKIMNGIFMEGIVGIENVQKELKKHIPDLSLLKTHWKCAAPLG</sequence>
<evidence type="ECO:0000313" key="1">
    <source>
        <dbReference type="EMBL" id="EXM40890.1"/>
    </source>
</evidence>
<comment type="caution">
    <text evidence="1">The sequence shown here is derived from an EMBL/GenBank/DDBJ whole genome shotgun (WGS) entry which is preliminary data.</text>
</comment>
<dbReference type="EMBL" id="JEOB01000001">
    <property type="protein sequence ID" value="EXM40890.1"/>
    <property type="molecule type" value="Genomic_DNA"/>
</dbReference>
<dbReference type="RefSeq" id="WP_037284031.1">
    <property type="nucleotide sequence ID" value="NZ_JEOB01000001.1"/>
</dbReference>
<gene>
    <name evidence="1" type="ORF">RASY3_00280</name>
</gene>
<reference evidence="1 2" key="1">
    <citation type="submission" date="2013-06" db="EMBL/GenBank/DDBJ databases">
        <title>Rumen cellulosomics: divergent fiber-degrading strategies revealed by comparative genome-wide analysis of six Ruminococcal strains.</title>
        <authorList>
            <person name="Dassa B."/>
            <person name="Borovok I."/>
            <person name="Lamed R."/>
            <person name="Flint H."/>
            <person name="Yeoman C.J."/>
            <person name="White B."/>
            <person name="Bayer E.A."/>
        </authorList>
    </citation>
    <scope>NUCLEOTIDE SEQUENCE [LARGE SCALE GENOMIC DNA]</scope>
    <source>
        <strain evidence="1 2">SY3</strain>
    </source>
</reference>
<accession>A0A011WV53</accession>
<organism evidence="1 2">
    <name type="scientific">Ruminococcus albus SY3</name>
    <dbReference type="NCBI Taxonomy" id="1341156"/>
    <lineage>
        <taxon>Bacteria</taxon>
        <taxon>Bacillati</taxon>
        <taxon>Bacillota</taxon>
        <taxon>Clostridia</taxon>
        <taxon>Eubacteriales</taxon>
        <taxon>Oscillospiraceae</taxon>
        <taxon>Ruminococcus</taxon>
    </lineage>
</organism>
<protein>
    <submittedName>
        <fullName evidence="1">Uncharacterized protein</fullName>
    </submittedName>
</protein>